<proteinExistence type="predicted"/>
<dbReference type="EC" id="2.4.1.52" evidence="2"/>
<dbReference type="AlphaFoldDB" id="A0A2X2RAV1"/>
<evidence type="ECO:0000259" key="1">
    <source>
        <dbReference type="Pfam" id="PF00534"/>
    </source>
</evidence>
<dbReference type="RefSeq" id="WP_128091453.1">
    <property type="nucleotide sequence ID" value="NZ_UARG01000017.1"/>
</dbReference>
<evidence type="ECO:0000313" key="3">
    <source>
        <dbReference type="Proteomes" id="UP000249891"/>
    </source>
</evidence>
<dbReference type="EMBL" id="UARG01000017">
    <property type="protein sequence ID" value="SQA78228.1"/>
    <property type="molecule type" value="Genomic_DNA"/>
</dbReference>
<organism evidence="2 3">
    <name type="scientific">Capnocytophaga ochracea</name>
    <dbReference type="NCBI Taxonomy" id="1018"/>
    <lineage>
        <taxon>Bacteria</taxon>
        <taxon>Pseudomonadati</taxon>
        <taxon>Bacteroidota</taxon>
        <taxon>Flavobacteriia</taxon>
        <taxon>Flavobacteriales</taxon>
        <taxon>Flavobacteriaceae</taxon>
        <taxon>Capnocytophaga</taxon>
    </lineage>
</organism>
<keyword evidence="2" id="KW-0808">Transferase</keyword>
<dbReference type="GO" id="GO:0047265">
    <property type="term" value="F:poly(glycerol-phosphate) alpha-glucosyltransferase activity"/>
    <property type="evidence" value="ECO:0007669"/>
    <property type="project" value="UniProtKB-EC"/>
</dbReference>
<gene>
    <name evidence="2" type="primary">tagE_1</name>
    <name evidence="2" type="ORF">NCTC11546_01456</name>
</gene>
<evidence type="ECO:0000313" key="2">
    <source>
        <dbReference type="EMBL" id="SQA78228.1"/>
    </source>
</evidence>
<keyword evidence="2" id="KW-0328">Glycosyltransferase</keyword>
<dbReference type="Pfam" id="PF00534">
    <property type="entry name" value="Glycos_transf_1"/>
    <property type="match status" value="1"/>
</dbReference>
<feature type="domain" description="Glycosyl transferase family 1" evidence="1">
    <location>
        <begin position="208"/>
        <end position="362"/>
    </location>
</feature>
<sequence length="387" mass="44437">MPNIGFVHGRFPYGGGEKITSNIAPYLTTLGYKVFVFSSRIAHQELTDEDKQYITFVDIGKTRLFSRPNVSLADKVNELGIDVLVFVGKSFSASGEGIFKRTQCKCIFAHYGATFWQSENELESLKQKAKKSLLHFLYFWGFKIPSYHLYRKIRIEKYRVIYNHYHAFTVLCEAYKDELTQALQLTDNHKLKAISTPIPSVSTPYSFQKENVLLYVGRMSYKDKRVDRLVSIWEMIYEQFPDWQFFLVGDGKELPKLRAMVEERSLPRITFVGKTDDIYPYYNKAAIFCLSSQMEGQGTVLMEAQQAGVIPIAFDCSAGVRGILAPNGVNGILVKPFDMNDYAHQLSELMHNASLRNKIQQNILPKANDYSIETIVKQWDELFKTIL</sequence>
<name>A0A2X2RAV1_CAPOC</name>
<accession>A0A2X2RAV1</accession>
<protein>
    <submittedName>
        <fullName evidence="2">Probable poly(Glycerol-phosphate) alpha-glucosyltransferase</fullName>
        <ecNumber evidence="2">2.4.1.52</ecNumber>
    </submittedName>
</protein>
<dbReference type="PANTHER" id="PTHR12526">
    <property type="entry name" value="GLYCOSYLTRANSFERASE"/>
    <property type="match status" value="1"/>
</dbReference>
<reference evidence="2 3" key="1">
    <citation type="submission" date="2018-06" db="EMBL/GenBank/DDBJ databases">
        <authorList>
            <consortium name="Pathogen Informatics"/>
            <person name="Doyle S."/>
        </authorList>
    </citation>
    <scope>NUCLEOTIDE SEQUENCE [LARGE SCALE GENOMIC DNA]</scope>
    <source>
        <strain evidence="2 3">NCTC11546</strain>
    </source>
</reference>
<dbReference type="Gene3D" id="3.40.50.2000">
    <property type="entry name" value="Glycogen Phosphorylase B"/>
    <property type="match status" value="2"/>
</dbReference>
<dbReference type="Proteomes" id="UP000249891">
    <property type="component" value="Unassembled WGS sequence"/>
</dbReference>
<dbReference type="InterPro" id="IPR001296">
    <property type="entry name" value="Glyco_trans_1"/>
</dbReference>
<dbReference type="SUPFAM" id="SSF53756">
    <property type="entry name" value="UDP-Glycosyltransferase/glycogen phosphorylase"/>
    <property type="match status" value="1"/>
</dbReference>